<comment type="caution">
    <text evidence="1">The sequence shown here is derived from an EMBL/GenBank/DDBJ whole genome shotgun (WGS) entry which is preliminary data.</text>
</comment>
<dbReference type="AlphaFoldDB" id="A0AAW1KI06"/>
<name>A0AAW1KI06_POPJA</name>
<gene>
    <name evidence="1" type="ORF">QE152_g22667</name>
</gene>
<organism evidence="1 2">
    <name type="scientific">Popillia japonica</name>
    <name type="common">Japanese beetle</name>
    <dbReference type="NCBI Taxonomy" id="7064"/>
    <lineage>
        <taxon>Eukaryota</taxon>
        <taxon>Metazoa</taxon>
        <taxon>Ecdysozoa</taxon>
        <taxon>Arthropoda</taxon>
        <taxon>Hexapoda</taxon>
        <taxon>Insecta</taxon>
        <taxon>Pterygota</taxon>
        <taxon>Neoptera</taxon>
        <taxon>Endopterygota</taxon>
        <taxon>Coleoptera</taxon>
        <taxon>Polyphaga</taxon>
        <taxon>Scarabaeiformia</taxon>
        <taxon>Scarabaeidae</taxon>
        <taxon>Rutelinae</taxon>
        <taxon>Popillia</taxon>
    </lineage>
</organism>
<dbReference type="EMBL" id="JASPKY010000219">
    <property type="protein sequence ID" value="KAK9719456.1"/>
    <property type="molecule type" value="Genomic_DNA"/>
</dbReference>
<evidence type="ECO:0000313" key="1">
    <source>
        <dbReference type="EMBL" id="KAK9719456.1"/>
    </source>
</evidence>
<keyword evidence="2" id="KW-1185">Reference proteome</keyword>
<reference evidence="1 2" key="1">
    <citation type="journal article" date="2024" name="BMC Genomics">
        <title>De novo assembly and annotation of Popillia japonica's genome with initial clues to its potential as an invasive pest.</title>
        <authorList>
            <person name="Cucini C."/>
            <person name="Boschi S."/>
            <person name="Funari R."/>
            <person name="Cardaioli E."/>
            <person name="Iannotti N."/>
            <person name="Marturano G."/>
            <person name="Paoli F."/>
            <person name="Bruttini M."/>
            <person name="Carapelli A."/>
            <person name="Frati F."/>
            <person name="Nardi F."/>
        </authorList>
    </citation>
    <scope>NUCLEOTIDE SEQUENCE [LARGE SCALE GENOMIC DNA]</scope>
    <source>
        <strain evidence="1">DMR45628</strain>
    </source>
</reference>
<protein>
    <submittedName>
        <fullName evidence="1">Uncharacterized protein</fullName>
    </submittedName>
</protein>
<accession>A0AAW1KI06</accession>
<evidence type="ECO:0000313" key="2">
    <source>
        <dbReference type="Proteomes" id="UP001458880"/>
    </source>
</evidence>
<dbReference type="Proteomes" id="UP001458880">
    <property type="component" value="Unassembled WGS sequence"/>
</dbReference>
<sequence length="77" mass="8544">MVSGPEGPVESRKVFAVHEVDYAPHVSKKEAIQCHKCQQWGFVNHTASDIHLSIDENKERAARYGITVQPFVLVVGA</sequence>
<proteinExistence type="predicted"/>